<name>S7T7K3_DESML</name>
<gene>
    <name evidence="2" type="ORF">dsmv_3636</name>
</gene>
<reference evidence="2 3" key="1">
    <citation type="journal article" date="2013" name="Genome Announc.">
        <title>Draft genome sequences for three mercury-methylating, sulfate-reducing bacteria.</title>
        <authorList>
            <person name="Brown S.D."/>
            <person name="Hurt R.A.Jr."/>
            <person name="Gilmour C.C."/>
            <person name="Elias D.A."/>
        </authorList>
    </citation>
    <scope>NUCLEOTIDE SEQUENCE [LARGE SCALE GENOMIC DNA]</scope>
    <source>
        <strain evidence="2 3">DSM 2059</strain>
    </source>
</reference>
<proteinExistence type="predicted"/>
<evidence type="ECO:0000313" key="2">
    <source>
        <dbReference type="EMBL" id="EPR32485.1"/>
    </source>
</evidence>
<dbReference type="AlphaFoldDB" id="S7T7K3"/>
<dbReference type="eggNOG" id="ENOG502ZGZD">
    <property type="taxonomic scope" value="Bacteria"/>
</dbReference>
<dbReference type="Proteomes" id="UP000014977">
    <property type="component" value="Unassembled WGS sequence"/>
</dbReference>
<dbReference type="RefSeq" id="WP_020878805.1">
    <property type="nucleotide sequence ID" value="NZ_ATHJ01000139.1"/>
</dbReference>
<dbReference type="STRING" id="897.B2D07_19750"/>
<feature type="transmembrane region" description="Helical" evidence="1">
    <location>
        <begin position="45"/>
        <end position="65"/>
    </location>
</feature>
<keyword evidence="1" id="KW-0472">Membrane</keyword>
<sequence>MNENKRSLKKLFFLIAFLILTILCWCPVGYGQYGEVGRILGMPSWAAMALFFGLILAVLEAVFLFSKDLALTEEKLAEMVSQLKTVSIEDNASK</sequence>
<keyword evidence="1" id="KW-0812">Transmembrane</keyword>
<evidence type="ECO:0000256" key="1">
    <source>
        <dbReference type="SAM" id="Phobius"/>
    </source>
</evidence>
<protein>
    <submittedName>
        <fullName evidence="2">Uncharacterized protein</fullName>
    </submittedName>
</protein>
<dbReference type="OrthoDB" id="5422723at2"/>
<keyword evidence="3" id="KW-1185">Reference proteome</keyword>
<keyword evidence="1" id="KW-1133">Transmembrane helix</keyword>
<evidence type="ECO:0000313" key="3">
    <source>
        <dbReference type="Proteomes" id="UP000014977"/>
    </source>
</evidence>
<dbReference type="EMBL" id="ATHJ01000139">
    <property type="protein sequence ID" value="EPR32485.1"/>
    <property type="molecule type" value="Genomic_DNA"/>
</dbReference>
<comment type="caution">
    <text evidence="2">The sequence shown here is derived from an EMBL/GenBank/DDBJ whole genome shotgun (WGS) entry which is preliminary data.</text>
</comment>
<accession>S7T7K3</accession>
<organism evidence="2 3">
    <name type="scientific">Desulfococcus multivorans DSM 2059</name>
    <dbReference type="NCBI Taxonomy" id="1121405"/>
    <lineage>
        <taxon>Bacteria</taxon>
        <taxon>Pseudomonadati</taxon>
        <taxon>Thermodesulfobacteriota</taxon>
        <taxon>Desulfobacteria</taxon>
        <taxon>Desulfobacterales</taxon>
        <taxon>Desulfococcaceae</taxon>
        <taxon>Desulfococcus</taxon>
    </lineage>
</organism>
<feature type="transmembrane region" description="Helical" evidence="1">
    <location>
        <begin position="12"/>
        <end position="33"/>
    </location>
</feature>